<evidence type="ECO:0000313" key="3">
    <source>
        <dbReference type="Proteomes" id="UP000015453"/>
    </source>
</evidence>
<evidence type="ECO:0000256" key="1">
    <source>
        <dbReference type="SAM" id="MobiDB-lite"/>
    </source>
</evidence>
<feature type="compositionally biased region" description="Acidic residues" evidence="1">
    <location>
        <begin position="1"/>
        <end position="39"/>
    </location>
</feature>
<feature type="non-terminal residue" evidence="2">
    <location>
        <position position="1"/>
    </location>
</feature>
<sequence>AAKEEEEDDDNMGNFDSDGDDGDDSDKDMGVDDEDLDEVDNLKLQKLSARAKALRNAEAEDDDSDDDFTDDDDEEELQSPIDEVDPFVFFVDTVKALQATDPLRFEKLSRALDFHYLALAEGVAQHAEFRRVEIEKEKLAKAAAAS</sequence>
<proteinExistence type="predicted"/>
<keyword evidence="3" id="KW-1185">Reference proteome</keyword>
<dbReference type="Proteomes" id="UP000015453">
    <property type="component" value="Unassembled WGS sequence"/>
</dbReference>
<dbReference type="EMBL" id="AUSU01009812">
    <property type="protein sequence ID" value="EPS57808.1"/>
    <property type="molecule type" value="Genomic_DNA"/>
</dbReference>
<feature type="non-terminal residue" evidence="2">
    <location>
        <position position="146"/>
    </location>
</feature>
<organism evidence="2 3">
    <name type="scientific">Genlisea aurea</name>
    <dbReference type="NCBI Taxonomy" id="192259"/>
    <lineage>
        <taxon>Eukaryota</taxon>
        <taxon>Viridiplantae</taxon>
        <taxon>Streptophyta</taxon>
        <taxon>Embryophyta</taxon>
        <taxon>Tracheophyta</taxon>
        <taxon>Spermatophyta</taxon>
        <taxon>Magnoliopsida</taxon>
        <taxon>eudicotyledons</taxon>
        <taxon>Gunneridae</taxon>
        <taxon>Pentapetalae</taxon>
        <taxon>asterids</taxon>
        <taxon>lamiids</taxon>
        <taxon>Lamiales</taxon>
        <taxon>Lentibulariaceae</taxon>
        <taxon>Genlisea</taxon>
    </lineage>
</organism>
<dbReference type="OrthoDB" id="1746481at2759"/>
<gene>
    <name evidence="2" type="ORF">M569_17008</name>
</gene>
<name>S8D522_9LAMI</name>
<dbReference type="AlphaFoldDB" id="S8D522"/>
<feature type="region of interest" description="Disordered" evidence="1">
    <location>
        <begin position="1"/>
        <end position="40"/>
    </location>
</feature>
<reference evidence="2 3" key="1">
    <citation type="journal article" date="2013" name="BMC Genomics">
        <title>The miniature genome of a carnivorous plant Genlisea aurea contains a low number of genes and short non-coding sequences.</title>
        <authorList>
            <person name="Leushkin E.V."/>
            <person name="Sutormin R.A."/>
            <person name="Nabieva E.R."/>
            <person name="Penin A.A."/>
            <person name="Kondrashov A.S."/>
            <person name="Logacheva M.D."/>
        </authorList>
    </citation>
    <scope>NUCLEOTIDE SEQUENCE [LARGE SCALE GENOMIC DNA]</scope>
</reference>
<accession>S8D522</accession>
<protein>
    <submittedName>
        <fullName evidence="2">Uncharacterized protein</fullName>
    </submittedName>
</protein>
<feature type="compositionally biased region" description="Acidic residues" evidence="1">
    <location>
        <begin position="59"/>
        <end position="82"/>
    </location>
</feature>
<comment type="caution">
    <text evidence="2">The sequence shown here is derived from an EMBL/GenBank/DDBJ whole genome shotgun (WGS) entry which is preliminary data.</text>
</comment>
<feature type="region of interest" description="Disordered" evidence="1">
    <location>
        <begin position="54"/>
        <end position="82"/>
    </location>
</feature>
<evidence type="ECO:0000313" key="2">
    <source>
        <dbReference type="EMBL" id="EPS57808.1"/>
    </source>
</evidence>